<evidence type="ECO:0000256" key="1">
    <source>
        <dbReference type="SAM" id="Phobius"/>
    </source>
</evidence>
<keyword evidence="3" id="KW-1185">Reference proteome</keyword>
<dbReference type="KEGG" id="minf:MESINF_0626"/>
<accession>A0A7Z7PNM1</accession>
<organism evidence="2 3">
    <name type="scientific">Mesotoga infera</name>
    <dbReference type="NCBI Taxonomy" id="1236046"/>
    <lineage>
        <taxon>Bacteria</taxon>
        <taxon>Thermotogati</taxon>
        <taxon>Thermotogota</taxon>
        <taxon>Thermotogae</taxon>
        <taxon>Kosmotogales</taxon>
        <taxon>Kosmotogaceae</taxon>
        <taxon>Mesotoga</taxon>
    </lineage>
</organism>
<keyword evidence="1" id="KW-1133">Transmembrane helix</keyword>
<name>A0A7Z7PNM1_9BACT</name>
<keyword evidence="1" id="KW-0472">Membrane</keyword>
<keyword evidence="1" id="KW-0812">Transmembrane</keyword>
<evidence type="ECO:0000313" key="2">
    <source>
        <dbReference type="EMBL" id="SSC12075.1"/>
    </source>
</evidence>
<protein>
    <recommendedName>
        <fullName evidence="4">Type 4 fimbrial biogenesis protein PilX N-terminal domain-containing protein</fullName>
    </recommendedName>
</protein>
<feature type="transmembrane region" description="Helical" evidence="1">
    <location>
        <begin position="7"/>
        <end position="31"/>
    </location>
</feature>
<evidence type="ECO:0008006" key="4">
    <source>
        <dbReference type="Google" id="ProtNLM"/>
    </source>
</evidence>
<sequence>MKRKKGIILGITLMMFLVIAILGTSIMAIVMSKAKQANDLEKRTQAYFFARSGVEIARQYSSMADLADKIHVLYGNLPGANENADFSYSIQDNTGEWKTGIREKLEAFRKQNGLADKEIVVAVWKEGQTTKILSLGTAADATRVVSFEGTSATSAEQVINMALYSSSLISIGSSAGYSIIGTVGTGDSKITGDINKITGGVVYNLDIEYELPQFPPFPNLTSRGSFVFENKENQKTISTDGYYSSLTVGNGKTLYIDTGGKDTVRKIVVDTLALSSGSIVLTGEGELELYVRDLKEKNSSAISGKINEGGSPGRVTLYASVDSLDLTSLDMAGTVYIENPTGEVNIGSGNEGTVIQGLIIVGGVDDPENNKDIIKTAGNASSGYIEEPLQTVLYAPHRIVEMKGDSSFYGAIVAKELTTSGGGSSGGIVYMIDGLGDTLDPIVEVNSSELWGE</sequence>
<dbReference type="AlphaFoldDB" id="A0A7Z7PNM1"/>
<proteinExistence type="predicted"/>
<dbReference type="Proteomes" id="UP000250796">
    <property type="component" value="Chromosome MESINF"/>
</dbReference>
<gene>
    <name evidence="2" type="ORF">MESINF_0626</name>
</gene>
<dbReference type="RefSeq" id="WP_169698475.1">
    <property type="nucleotide sequence ID" value="NZ_LS974202.1"/>
</dbReference>
<evidence type="ECO:0000313" key="3">
    <source>
        <dbReference type="Proteomes" id="UP000250796"/>
    </source>
</evidence>
<reference evidence="2 3" key="1">
    <citation type="submission" date="2017-01" db="EMBL/GenBank/DDBJ databases">
        <authorList>
            <person name="Erauso G."/>
        </authorList>
    </citation>
    <scope>NUCLEOTIDE SEQUENCE [LARGE SCALE GENOMIC DNA]</scope>
    <source>
        <strain evidence="2">MESINF1</strain>
    </source>
</reference>
<dbReference type="EMBL" id="LS974202">
    <property type="protein sequence ID" value="SSC12075.1"/>
    <property type="molecule type" value="Genomic_DNA"/>
</dbReference>